<dbReference type="PANTHER" id="PTHR38019:SF1">
    <property type="entry name" value="N-ACETYLTRANSFERASE DOMAIN-CONTAINING PROTEIN"/>
    <property type="match status" value="1"/>
</dbReference>
<dbReference type="Proteomes" id="UP000284403">
    <property type="component" value="Unassembled WGS sequence"/>
</dbReference>
<dbReference type="PANTHER" id="PTHR38019">
    <property type="entry name" value="KDA ANTIGEN P200, PUTATIVE-RELATED"/>
    <property type="match status" value="1"/>
</dbReference>
<dbReference type="OrthoDB" id="267746at2759"/>
<dbReference type="EMBL" id="MKKU01000370">
    <property type="protein sequence ID" value="RNF14288.1"/>
    <property type="molecule type" value="Genomic_DNA"/>
</dbReference>
<protein>
    <submittedName>
        <fullName evidence="2">Uncharacterized protein</fullName>
    </submittedName>
</protein>
<evidence type="ECO:0000256" key="1">
    <source>
        <dbReference type="SAM" id="MobiDB-lite"/>
    </source>
</evidence>
<dbReference type="GeneID" id="40319632"/>
<accession>A0A422P9B3</accession>
<evidence type="ECO:0000313" key="2">
    <source>
        <dbReference type="EMBL" id="RNF14288.1"/>
    </source>
</evidence>
<dbReference type="RefSeq" id="XP_029227100.1">
    <property type="nucleotide sequence ID" value="XM_029372910.1"/>
</dbReference>
<proteinExistence type="predicted"/>
<feature type="region of interest" description="Disordered" evidence="1">
    <location>
        <begin position="1"/>
        <end position="21"/>
    </location>
</feature>
<organism evidence="2 3">
    <name type="scientific">Trypanosoma conorhini</name>
    <dbReference type="NCBI Taxonomy" id="83891"/>
    <lineage>
        <taxon>Eukaryota</taxon>
        <taxon>Discoba</taxon>
        <taxon>Euglenozoa</taxon>
        <taxon>Kinetoplastea</taxon>
        <taxon>Metakinetoplastina</taxon>
        <taxon>Trypanosomatida</taxon>
        <taxon>Trypanosomatidae</taxon>
        <taxon>Trypanosoma</taxon>
    </lineage>
</organism>
<feature type="compositionally biased region" description="Polar residues" evidence="1">
    <location>
        <begin position="196"/>
        <end position="209"/>
    </location>
</feature>
<reference evidence="2 3" key="1">
    <citation type="journal article" date="2018" name="BMC Genomics">
        <title>Genomic comparison of Trypanosoma conorhini and Trypanosoma rangeli to Trypanosoma cruzi strains of high and low virulence.</title>
        <authorList>
            <person name="Bradwell K.R."/>
            <person name="Koparde V.N."/>
            <person name="Matveyev A.V."/>
            <person name="Serrano M.G."/>
            <person name="Alves J.M."/>
            <person name="Parikh H."/>
            <person name="Huang B."/>
            <person name="Lee V."/>
            <person name="Espinosa-Alvarez O."/>
            <person name="Ortiz P.A."/>
            <person name="Costa-Martins A.G."/>
            <person name="Teixeira M.M."/>
            <person name="Buck G.A."/>
        </authorList>
    </citation>
    <scope>NUCLEOTIDE SEQUENCE [LARGE SCALE GENOMIC DNA]</scope>
    <source>
        <strain evidence="2 3">025E</strain>
    </source>
</reference>
<gene>
    <name evidence="2" type="ORF">Tco025E_06021</name>
</gene>
<dbReference type="AlphaFoldDB" id="A0A422P9B3"/>
<feature type="region of interest" description="Disordered" evidence="1">
    <location>
        <begin position="118"/>
        <end position="218"/>
    </location>
</feature>
<sequence>MLPEKKVSFFHKSPSTRERGPSIVIPNIPKVVDERARMKLLCDYEKYEPELFKHHLGTPETTQTIGLKLAPVEFDRRLPSPSEPTVAEREYEAHKRLRKHNKQLSFSVSPYRQSAKGGAADVQLAAPATGEAARASPTRPSTAVPLPEHVLPQTATRTRSMRSIGPSSAPTPPPLSPVAKAPETAGKKMTPAAPQKQLSPSRPPQQVSQEKPPKFRTEIRKETIKPMVPKKPLHPAPPRKGADVSGIPVGLPQSKPGNVLTAEHCAQLLRVLLCTPPEYSESFKLDLQNIDLRWMHGSRYPGSFVTLHTWHPPEGDAKVTSLNSPRSVIVMLQNGIVVNDLVPHTTIHDDALLPPDPEMRQLVKRMRMERQRRYREELLASLQERYVELCRGVNLAEVIKAFHENKKQETVVELPTSLKKEQERQQRALLMERTRIEKQINLAKDVHERQLIAEDRQRRVEEEARARIEAKKAEERLAHERAAERLALQRQKIAELEAFYKKGLQERQARAEEKQARRAEAQQRQIEHRREEQERLAGERQLRFQRVAEQQEQQKLMIQQKHEAKEEKLRRLREEQERQQEKLRAKTLERAVKSVELREMARKRAAMHEEKVRQAAEEQQRKMEERIARFQQSSKAARAERALQEEQKRTRMKEAFAAAVDRVNTFKEEVIEKQVKHQKLFDELQRRRDEEILTRQEREREDMEAKSFAVLRNKRMTEFGKLETVLQLLSKREAALSLERERALLRQETRKAREAMLVERQALKEMVLQTELAL</sequence>
<name>A0A422P9B3_9TRYP</name>
<evidence type="ECO:0000313" key="3">
    <source>
        <dbReference type="Proteomes" id="UP000284403"/>
    </source>
</evidence>
<keyword evidence="3" id="KW-1185">Reference proteome</keyword>
<comment type="caution">
    <text evidence="2">The sequence shown here is derived from an EMBL/GenBank/DDBJ whole genome shotgun (WGS) entry which is preliminary data.</text>
</comment>
<feature type="region of interest" description="Disordered" evidence="1">
    <location>
        <begin position="510"/>
        <end position="534"/>
    </location>
</feature>